<keyword evidence="1" id="KW-0547">Nucleotide-binding</keyword>
<dbReference type="InterPro" id="IPR017871">
    <property type="entry name" value="ABC_transporter-like_CS"/>
</dbReference>
<dbReference type="AlphaFoldDB" id="A0A0H5SER5"/>
<dbReference type="GO" id="GO:0005524">
    <property type="term" value="F:ATP binding"/>
    <property type="evidence" value="ECO:0007669"/>
    <property type="project" value="UniProtKB-KW"/>
</dbReference>
<feature type="domain" description="ABC transporter" evidence="3">
    <location>
        <begin position="5"/>
        <end position="218"/>
    </location>
</feature>
<reference evidence="4 5" key="1">
    <citation type="submission" date="2015-06" db="EMBL/GenBank/DDBJ databases">
        <authorList>
            <person name="Wibberg Daniel"/>
        </authorList>
    </citation>
    <scope>NUCLEOTIDE SEQUENCE [LARGE SCALE GENOMIC DNA]</scope>
    <source>
        <strain evidence="4 5">T3/55T</strain>
    </source>
</reference>
<gene>
    <name evidence="4" type="ORF">HHT355_0759</name>
</gene>
<proteinExistence type="predicted"/>
<dbReference type="OrthoDB" id="9802264at2"/>
<evidence type="ECO:0000313" key="5">
    <source>
        <dbReference type="Proteomes" id="UP000236497"/>
    </source>
</evidence>
<dbReference type="GO" id="GO:0016887">
    <property type="term" value="F:ATP hydrolysis activity"/>
    <property type="evidence" value="ECO:0007669"/>
    <property type="project" value="InterPro"/>
</dbReference>
<dbReference type="EMBL" id="CVTD020000010">
    <property type="protein sequence ID" value="CRZ33962.1"/>
    <property type="molecule type" value="Genomic_DNA"/>
</dbReference>
<dbReference type="PROSITE" id="PS00211">
    <property type="entry name" value="ABC_TRANSPORTER_1"/>
    <property type="match status" value="1"/>
</dbReference>
<sequence length="219" mass="24963">MGNILEVHRLSKKYGNNTVLENINFSLKENEIMLIKGKSGAGKSTLLNLCSMIENPDTGEIFFNGRNMNSYCEKEKRDLIRNHLGYIFQDFNLFEDLTVYDNLYIYLCVVSKLSKDYINELIKKTLDEVGLLQKLKHKVKLLSGGERQRVALARTLLLPRKLVFADEPTANIDDENSAVIAKIFQKLKEKNTAIIIVSHDDIFDSIADKIYLLEGGQLC</sequence>
<dbReference type="GO" id="GO:0022857">
    <property type="term" value="F:transmembrane transporter activity"/>
    <property type="evidence" value="ECO:0007669"/>
    <property type="project" value="TreeGrafter"/>
</dbReference>
<dbReference type="Gene3D" id="3.40.50.300">
    <property type="entry name" value="P-loop containing nucleotide triphosphate hydrolases"/>
    <property type="match status" value="1"/>
</dbReference>
<dbReference type="GO" id="GO:0005886">
    <property type="term" value="C:plasma membrane"/>
    <property type="evidence" value="ECO:0007669"/>
    <property type="project" value="TreeGrafter"/>
</dbReference>
<dbReference type="PANTHER" id="PTHR24220">
    <property type="entry name" value="IMPORT ATP-BINDING PROTEIN"/>
    <property type="match status" value="1"/>
</dbReference>
<dbReference type="RefSeq" id="WP_103202094.1">
    <property type="nucleotide sequence ID" value="NZ_CVTD020000010.1"/>
</dbReference>
<evidence type="ECO:0000313" key="4">
    <source>
        <dbReference type="EMBL" id="CRZ33962.1"/>
    </source>
</evidence>
<dbReference type="InterPro" id="IPR015854">
    <property type="entry name" value="ABC_transpr_LolD-like"/>
</dbReference>
<evidence type="ECO:0000256" key="1">
    <source>
        <dbReference type="ARBA" id="ARBA00022741"/>
    </source>
</evidence>
<dbReference type="PANTHER" id="PTHR24220:SF86">
    <property type="entry name" value="ABC TRANSPORTER ABCH.1"/>
    <property type="match status" value="1"/>
</dbReference>
<keyword evidence="5" id="KW-1185">Reference proteome</keyword>
<keyword evidence="2" id="KW-0067">ATP-binding</keyword>
<evidence type="ECO:0000259" key="3">
    <source>
        <dbReference type="PROSITE" id="PS50893"/>
    </source>
</evidence>
<dbReference type="Proteomes" id="UP000236497">
    <property type="component" value="Unassembled WGS sequence"/>
</dbReference>
<organism evidence="4 5">
    <name type="scientific">Herbinix hemicellulosilytica</name>
    <dbReference type="NCBI Taxonomy" id="1564487"/>
    <lineage>
        <taxon>Bacteria</taxon>
        <taxon>Bacillati</taxon>
        <taxon>Bacillota</taxon>
        <taxon>Clostridia</taxon>
        <taxon>Lachnospirales</taxon>
        <taxon>Lachnospiraceae</taxon>
        <taxon>Herbinix</taxon>
    </lineage>
</organism>
<protein>
    <recommendedName>
        <fullName evidence="3">ABC transporter domain-containing protein</fullName>
    </recommendedName>
</protein>
<name>A0A0H5SER5_HERHM</name>
<accession>A0A0H5SER5</accession>
<dbReference type="PROSITE" id="PS50893">
    <property type="entry name" value="ABC_TRANSPORTER_2"/>
    <property type="match status" value="1"/>
</dbReference>
<dbReference type="Pfam" id="PF00005">
    <property type="entry name" value="ABC_tran"/>
    <property type="match status" value="1"/>
</dbReference>
<dbReference type="SMART" id="SM00382">
    <property type="entry name" value="AAA"/>
    <property type="match status" value="1"/>
</dbReference>
<evidence type="ECO:0000256" key="2">
    <source>
        <dbReference type="ARBA" id="ARBA00022840"/>
    </source>
</evidence>
<dbReference type="SUPFAM" id="SSF52540">
    <property type="entry name" value="P-loop containing nucleoside triphosphate hydrolases"/>
    <property type="match status" value="1"/>
</dbReference>
<dbReference type="InterPro" id="IPR027417">
    <property type="entry name" value="P-loop_NTPase"/>
</dbReference>
<dbReference type="InterPro" id="IPR003593">
    <property type="entry name" value="AAA+_ATPase"/>
</dbReference>
<dbReference type="InterPro" id="IPR003439">
    <property type="entry name" value="ABC_transporter-like_ATP-bd"/>
</dbReference>